<protein>
    <submittedName>
        <fullName evidence="9">Ferredoxin</fullName>
    </submittedName>
</protein>
<feature type="domain" description="Rieske" evidence="8">
    <location>
        <begin position="4"/>
        <end position="100"/>
    </location>
</feature>
<proteinExistence type="inferred from homology"/>
<evidence type="ECO:0000259" key="8">
    <source>
        <dbReference type="PROSITE" id="PS51296"/>
    </source>
</evidence>
<organism evidence="9">
    <name type="scientific">Pseudomonas sp. M4(2015)</name>
    <dbReference type="NCBI Taxonomy" id="1617279"/>
    <lineage>
        <taxon>Bacteria</taxon>
        <taxon>Pseudomonadati</taxon>
        <taxon>Pseudomonadota</taxon>
        <taxon>Gammaproteobacteria</taxon>
        <taxon>Pseudomonadales</taxon>
        <taxon>Pseudomonadaceae</taxon>
        <taxon>Pseudomonas</taxon>
    </lineage>
</organism>
<dbReference type="AlphaFoldDB" id="A0A0D3QLU4"/>
<keyword evidence="3" id="KW-0058">Aromatic hydrocarbons catabolism</keyword>
<dbReference type="SUPFAM" id="SSF50022">
    <property type="entry name" value="ISP domain"/>
    <property type="match status" value="1"/>
</dbReference>
<evidence type="ECO:0000256" key="7">
    <source>
        <dbReference type="ARBA" id="ARBA00038001"/>
    </source>
</evidence>
<evidence type="ECO:0000256" key="4">
    <source>
        <dbReference type="ARBA" id="ARBA00023004"/>
    </source>
</evidence>
<dbReference type="PANTHER" id="PTHR21496:SF0">
    <property type="entry name" value="RIESKE DOMAIN-CONTAINING PROTEIN"/>
    <property type="match status" value="1"/>
</dbReference>
<keyword evidence="1" id="KW-0001">2Fe-2S</keyword>
<dbReference type="BRENDA" id="1.14.13.236">
    <property type="organism ID" value="15000"/>
</dbReference>
<gene>
    <name evidence="9" type="primary">tmoC</name>
</gene>
<dbReference type="GO" id="GO:0051537">
    <property type="term" value="F:2 iron, 2 sulfur cluster binding"/>
    <property type="evidence" value="ECO:0007669"/>
    <property type="project" value="UniProtKB-KW"/>
</dbReference>
<dbReference type="PROSITE" id="PS51296">
    <property type="entry name" value="RIESKE"/>
    <property type="match status" value="1"/>
</dbReference>
<dbReference type="Gene3D" id="2.102.10.10">
    <property type="entry name" value="Rieske [2Fe-2S] iron-sulphur domain"/>
    <property type="match status" value="1"/>
</dbReference>
<sequence>MSFEKVCSLDDIWVGEMETFETSDGTEVLIVNSEENGVKAYQAMCPHQEILLSEGSYEGGVITCRAHLWTFNDGTGHGINPDDCCLAEYPVEVKGDDIYVSTKGILPNKAHS</sequence>
<keyword evidence="4" id="KW-0408">Iron</keyword>
<evidence type="ECO:0000256" key="1">
    <source>
        <dbReference type="ARBA" id="ARBA00022714"/>
    </source>
</evidence>
<dbReference type="PANTHER" id="PTHR21496">
    <property type="entry name" value="FERREDOXIN-RELATED"/>
    <property type="match status" value="1"/>
</dbReference>
<accession>A0A0D3QLU4</accession>
<dbReference type="Pfam" id="PF00355">
    <property type="entry name" value="Rieske"/>
    <property type="match status" value="1"/>
</dbReference>
<dbReference type="InterPro" id="IPR017941">
    <property type="entry name" value="Rieske_2Fe-2S"/>
</dbReference>
<dbReference type="InterPro" id="IPR036922">
    <property type="entry name" value="Rieske_2Fe-2S_sf"/>
</dbReference>
<dbReference type="CDD" id="cd03474">
    <property type="entry name" value="Rieske_T4moC"/>
    <property type="match status" value="1"/>
</dbReference>
<comment type="similarity">
    <text evidence="7">Belongs to the bacterial ring-hydroxylating dioxygenase ferredoxin component family.</text>
</comment>
<evidence type="ECO:0000256" key="2">
    <source>
        <dbReference type="ARBA" id="ARBA00022723"/>
    </source>
</evidence>
<evidence type="ECO:0000256" key="6">
    <source>
        <dbReference type="ARBA" id="ARBA00034078"/>
    </source>
</evidence>
<evidence type="ECO:0000256" key="3">
    <source>
        <dbReference type="ARBA" id="ARBA00022797"/>
    </source>
</evidence>
<name>A0A0D3QLU4_9PSED</name>
<dbReference type="GO" id="GO:0046872">
    <property type="term" value="F:metal ion binding"/>
    <property type="evidence" value="ECO:0007669"/>
    <property type="project" value="UniProtKB-KW"/>
</dbReference>
<comment type="cofactor">
    <cofactor evidence="6">
        <name>[2Fe-2S] cluster</name>
        <dbReference type="ChEBI" id="CHEBI:190135"/>
    </cofactor>
</comment>
<evidence type="ECO:0000313" key="9">
    <source>
        <dbReference type="EMBL" id="AJO68017.1"/>
    </source>
</evidence>
<reference evidence="9" key="1">
    <citation type="journal article" date="2015" name="Mol. Biotechnol.">
        <title>Cloning of Toluene 4-Monooxygenase Genes and Application of Two-Phase System to the Production of the Anticancer Agent, Indirubin.</title>
        <authorList>
            <person name="Wongsaroj L."/>
            <person name="Sallabhan R."/>
            <person name="Dubbs J.M."/>
            <person name="Mongkolsuk S."/>
            <person name="Loprasert S."/>
        </authorList>
    </citation>
    <scope>NUCLEOTIDE SEQUENCE</scope>
    <source>
        <strain evidence="9">M4</strain>
    </source>
</reference>
<dbReference type="EMBL" id="KJ735680">
    <property type="protein sequence ID" value="AJO68017.1"/>
    <property type="molecule type" value="Genomic_DNA"/>
</dbReference>
<evidence type="ECO:0000256" key="5">
    <source>
        <dbReference type="ARBA" id="ARBA00023014"/>
    </source>
</evidence>
<keyword evidence="5" id="KW-0411">Iron-sulfur</keyword>
<keyword evidence="2" id="KW-0479">Metal-binding</keyword>